<feature type="compositionally biased region" description="Polar residues" evidence="1">
    <location>
        <begin position="1467"/>
        <end position="1482"/>
    </location>
</feature>
<dbReference type="Proteomes" id="UP000695023">
    <property type="component" value="Unplaced"/>
</dbReference>
<feature type="compositionally biased region" description="Low complexity" evidence="1">
    <location>
        <begin position="2188"/>
        <end position="2210"/>
    </location>
</feature>
<feature type="compositionally biased region" description="Polar residues" evidence="1">
    <location>
        <begin position="1895"/>
        <end position="1926"/>
    </location>
</feature>
<dbReference type="GO" id="GO:0003713">
    <property type="term" value="F:transcription coactivator activity"/>
    <property type="evidence" value="ECO:0007669"/>
    <property type="project" value="InterPro"/>
</dbReference>
<dbReference type="CTD" id="23054"/>
<feature type="compositionally biased region" description="Low complexity" evidence="1">
    <location>
        <begin position="826"/>
        <end position="840"/>
    </location>
</feature>
<dbReference type="InterPro" id="IPR026638">
    <property type="entry name" value="NCOA6"/>
</dbReference>
<proteinExistence type="predicted"/>
<feature type="compositionally biased region" description="Polar residues" evidence="1">
    <location>
        <begin position="570"/>
        <end position="593"/>
    </location>
</feature>
<feature type="compositionally biased region" description="Low complexity" evidence="1">
    <location>
        <begin position="243"/>
        <end position="252"/>
    </location>
</feature>
<feature type="compositionally biased region" description="Polar residues" evidence="1">
    <location>
        <begin position="1147"/>
        <end position="1156"/>
    </location>
</feature>
<feature type="compositionally biased region" description="Polar residues" evidence="1">
    <location>
        <begin position="2157"/>
        <end position="2167"/>
    </location>
</feature>
<sequence>MAHHRTPPETSQRTEYLEADNESDRDSGVGDDAGEDADSCHESTVTEEEKLENHDGGEGKSGEGEDFTVFVAFQGNMDDEDFIQKLETILRGIPNMLEMGPERLQPQHVEPWNSVRVTFNIPRDAAERLRLLAQNNQQQLRDLGILSVQIEGEGAINVAMGPNRGQEVRVNGPMGAPGQIRMDAGFPGQPGPGGVRMANPSMVPPGPGMVGQTMLPSSSGQIHPRLQRPPSQTDAMDPMMSVQQQQQLQHQQAGPHGSGPMPPQAAHHMQALQAGRPLNPAALQQLQHQHHQQQQAQLSQLGPRPPFNQSGQMAAPSGWNQLPPGVLQPPTAQGGPAWRKPPPQAQMVQRPPSLATVQTPSHPPPPYPVGSQQAGQVFGAMGQGQLQQQQQQAGMGQFAAPQPKGQQPATGVAGPPRPPPPLPPTTGPQGNLTAKSPGSSSSPFQQGSPGTPPMMAQRPTTPQGFPQGVGSPGRAALSQQGNMQQAFMGMPQHGQPGAQVHPGMPKRPIGFPTPNFVQGQVSASTPGTPVGGPGQQLQSSQAMAHTGAQPSASTPNSMQGPPHAPPNVMGVQSSMAGSAPGTTAGPSMGQQQPGLQTQMMGLQHQAQPVSSSPSQMVQGQGAGQTVLSRPINQGQRGGMTPPKQMMPQQGQGVMHGQGQMVGGQGHQAMLLQQQQQQQQQQQNSMMEQMVANQMQGNKQAFGGKMPAGVMPGQMMRGPSPNVPGNMAQFQGQVGPQQMTPQQQQQMAQLQQQQMQQHQLQQQLQQQQQHQQMNQQQSQQVPVAGNPNQVMGMHGQQMRLPSGHPLIQQQLQQQQLQQQQKQQQAMMQQQQQQQQQQAAQQHPHAMGDPNSGTGDLGVQQMVPDMQAQQQQSMMGGPQHMQMGNGHFPGHGMNFNSQFPGQMQIAGPCGQPGGFPVSKDVTLTSPLLVNLLQSDISASQFGPGGKQGAGGGNPAKPKKKKPARKKKPKEGEGQQQVEGLGSLEVAAGMEDAELPNLGGEHGMGLDNAGQKHPEFANRPGGFPGQPGDQRVLQQVPMQFMQQQQQQQPPSQQQQQQQQQQMQQQQMQHMQQIQGLQNVQGQQGMTGQQTTGQGQPQMHPHQLQQQPQQQPHLQQQQQQQMMMMLKMQQEQAKNRMPIPPGGQLPPRGMGNQTEVQRHPVSQQGNMPVMISLQGPGGVPPSPDKARGMPLIVNPQLAGAARRMSHSDAGQAPQGTGSEEAPSGAHSKQDRPGGPEMGGQPGNGTQQIVGNQASNTHMMKQVPGSAQMPQHTGASPQQQLPTQPQQGGPMPGLHFPNVPTTSQSSRPKTPNRASPRPYHHPLTPTNRPPSTEPSEINLSPERLNASIAGLFPPKINIPLPPRQPNLNRGFDQQGLNPTTLKAIGQAPPNLTLPGNNNGSAGGNNTNNNQQAFSAGSGTGMVGAKQDKPAGVQGKRASPSNSRRSSPASSRKSATPSPGRQKGAKMAVTGPPHQQQLVSPQGQTMMLSPTSVPPSPVSMASQVTGSMEAQQTQSNLHGIQGNPADGVRDSQGMITAEQRQIPQSQSQPQPLRELSAPRMTSPRLPAPQQPKTDLELQACTVDRQLTHSAPVQESEVSPAIRAAPTSLNQLLDNTGVPNMSLRTVQSSTVRDVMGKDSPKSAFDPERPLHSNSQSTDMAVSVANTAETEAKLKPAVPVPTSSPNLLPVSVPGSHPPNSMNSNTTPSLNQNPVSSLGVIPSSNVNATPTHTVSTNTNATTSVNPSTIASSQISSASTVSSSSNSSSAVNPIGSATKPSPSPKTVTSVHSVIQIPASSSTISPNQITVFVASNPITSAPASQPPTSMVSTMVAVPHRNIRPQDIRQQSSASRPPQFITTTPVFINPIFQVPSSSVAPNTTVVSQSVTMVGSIQVSNANIQLSAAPSSTQSSGTNMTSSQPTRNAVGQLQIATSMSSPAPAPPLGLQSNPAANKTESPGEAISTPKSHPVPQPSPHPNPSASPFQPPLASPLPCSSPGAVNTVRKSPVSSSPTAQLRSKPAQVAVAVSVTADSQQSPVERPAKGHTGAVPPQVFHPPASPAIQIEAQAPHTTAVSQNTLAISAVSSPVPVPGQVTAPTQIISQTQAHAPASVSTPMQAVTSQAPVVAVVGTPTGVSSSAVLSTVPLVQSPVPSIIPTLATPGPVQEGSQTTSSPAANPSGVPAGQSDPATAAEPSIPTAGAAAETTQTTAAPIQQEAPQSQEPTATEKTGEEASTGSEQGWAKKRKAPINLVSRAAVEKPKGPSRRSSRAEKEVEEEPVADSSLRKRSARPATSAAVKEAGASPTQAKRRKSK</sequence>
<dbReference type="Pfam" id="PF13820">
    <property type="entry name" value="NCOA6_TRADD-N"/>
    <property type="match status" value="1"/>
</dbReference>
<feature type="compositionally biased region" description="Pro residues" evidence="1">
    <location>
        <begin position="415"/>
        <end position="426"/>
    </location>
</feature>
<protein>
    <submittedName>
        <fullName evidence="4">Nuclear receptor coactivator 6</fullName>
    </submittedName>
</protein>
<feature type="compositionally biased region" description="Low complexity" evidence="1">
    <location>
        <begin position="1718"/>
        <end position="1736"/>
    </location>
</feature>
<feature type="region of interest" description="Disordered" evidence="1">
    <location>
        <begin position="1895"/>
        <end position="2011"/>
    </location>
</feature>
<feature type="region of interest" description="Disordered" evidence="1">
    <location>
        <begin position="937"/>
        <end position="977"/>
    </location>
</feature>
<feature type="compositionally biased region" description="Low complexity" evidence="1">
    <location>
        <begin position="1749"/>
        <end position="1762"/>
    </location>
</feature>
<feature type="region of interest" description="Disordered" evidence="1">
    <location>
        <begin position="714"/>
        <end position="749"/>
    </location>
</feature>
<feature type="region of interest" description="Disordered" evidence="1">
    <location>
        <begin position="2148"/>
        <end position="2304"/>
    </location>
</feature>
<feature type="compositionally biased region" description="Polar residues" evidence="1">
    <location>
        <begin position="1768"/>
        <end position="1777"/>
    </location>
</feature>
<keyword evidence="4" id="KW-0675">Receptor</keyword>
<feature type="compositionally biased region" description="Low complexity" evidence="1">
    <location>
        <begin position="283"/>
        <end position="298"/>
    </location>
</feature>
<feature type="compositionally biased region" description="Low complexity" evidence="1">
    <location>
        <begin position="1383"/>
        <end position="1404"/>
    </location>
</feature>
<feature type="region of interest" description="Disordered" evidence="1">
    <location>
        <begin position="1531"/>
        <end position="1566"/>
    </location>
</feature>
<name>A0A9Y6M5P9_9CICH</name>
<feature type="compositionally biased region" description="Low complexity" evidence="1">
    <location>
        <begin position="1031"/>
        <end position="1128"/>
    </location>
</feature>
<dbReference type="PANTHER" id="PTHR15690">
    <property type="entry name" value="NUCLEAR RECEPTOR COACTIVATOR 6"/>
    <property type="match status" value="1"/>
</dbReference>
<gene>
    <name evidence="4" type="primary">ncoa6</name>
</gene>
<feature type="compositionally biased region" description="Polar residues" evidence="1">
    <location>
        <begin position="1644"/>
        <end position="1661"/>
    </location>
</feature>
<feature type="region of interest" description="Disordered" evidence="1">
    <location>
        <begin position="1749"/>
        <end position="1777"/>
    </location>
</feature>
<feature type="compositionally biased region" description="Polar residues" evidence="1">
    <location>
        <begin position="1994"/>
        <end position="2007"/>
    </location>
</feature>
<feature type="compositionally biased region" description="Low complexity" evidence="1">
    <location>
        <begin position="766"/>
        <end position="779"/>
    </location>
</feature>
<feature type="compositionally biased region" description="Low complexity" evidence="1">
    <location>
        <begin position="1431"/>
        <end position="1453"/>
    </location>
</feature>
<feature type="compositionally biased region" description="Polar residues" evidence="1">
    <location>
        <begin position="1294"/>
        <end position="1308"/>
    </location>
</feature>
<feature type="compositionally biased region" description="Basic residues" evidence="1">
    <location>
        <begin position="954"/>
        <end position="966"/>
    </location>
</feature>
<feature type="compositionally biased region" description="Low complexity" evidence="1">
    <location>
        <begin position="1532"/>
        <end position="1549"/>
    </location>
</feature>
<feature type="compositionally biased region" description="Low complexity" evidence="1">
    <location>
        <begin position="378"/>
        <end position="414"/>
    </location>
</feature>
<evidence type="ECO:0000256" key="1">
    <source>
        <dbReference type="SAM" id="MobiDB-lite"/>
    </source>
</evidence>
<feature type="region of interest" description="Disordered" evidence="1">
    <location>
        <begin position="826"/>
        <end position="857"/>
    </location>
</feature>
<evidence type="ECO:0000259" key="2">
    <source>
        <dbReference type="Pfam" id="PF13820"/>
    </source>
</evidence>
<feature type="compositionally biased region" description="Low complexity" evidence="1">
    <location>
        <begin position="730"/>
        <end position="749"/>
    </location>
</feature>
<feature type="compositionally biased region" description="Polar residues" evidence="1">
    <location>
        <begin position="1241"/>
        <end position="1254"/>
    </location>
</feature>
<feature type="region of interest" description="Disordered" evidence="1">
    <location>
        <begin position="766"/>
        <end position="799"/>
    </location>
</feature>
<feature type="compositionally biased region" description="Low complexity" evidence="1">
    <location>
        <begin position="1272"/>
        <end position="1288"/>
    </location>
</feature>
<dbReference type="GO" id="GO:0005667">
    <property type="term" value="C:transcription regulator complex"/>
    <property type="evidence" value="ECO:0007669"/>
    <property type="project" value="TreeGrafter"/>
</dbReference>
<feature type="region of interest" description="Disordered" evidence="1">
    <location>
        <begin position="991"/>
        <end position="1156"/>
    </location>
</feature>
<dbReference type="GO" id="GO:0045944">
    <property type="term" value="P:positive regulation of transcription by RNA polymerase II"/>
    <property type="evidence" value="ECO:0007669"/>
    <property type="project" value="TreeGrafter"/>
</dbReference>
<keyword evidence="3" id="KW-1185">Reference proteome</keyword>
<feature type="compositionally biased region" description="Basic and acidic residues" evidence="1">
    <location>
        <begin position="47"/>
        <end position="63"/>
    </location>
</feature>
<dbReference type="GO" id="GO:0035097">
    <property type="term" value="C:histone methyltransferase complex"/>
    <property type="evidence" value="ECO:0007669"/>
    <property type="project" value="TreeGrafter"/>
</dbReference>
<evidence type="ECO:0000313" key="4">
    <source>
        <dbReference type="RefSeq" id="XP_013768208.1"/>
    </source>
</evidence>
<feature type="compositionally biased region" description="Pro residues" evidence="1">
    <location>
        <begin position="1959"/>
        <end position="1981"/>
    </location>
</feature>
<organism evidence="3 4">
    <name type="scientific">Pundamilia nyererei</name>
    <dbReference type="NCBI Taxonomy" id="303518"/>
    <lineage>
        <taxon>Eukaryota</taxon>
        <taxon>Metazoa</taxon>
        <taxon>Chordata</taxon>
        <taxon>Craniata</taxon>
        <taxon>Vertebrata</taxon>
        <taxon>Euteleostomi</taxon>
        <taxon>Actinopterygii</taxon>
        <taxon>Neopterygii</taxon>
        <taxon>Teleostei</taxon>
        <taxon>Neoteleostei</taxon>
        <taxon>Acanthomorphata</taxon>
        <taxon>Ovalentaria</taxon>
        <taxon>Cichlomorphae</taxon>
        <taxon>Cichliformes</taxon>
        <taxon>Cichlidae</taxon>
        <taxon>African cichlids</taxon>
        <taxon>Pseudocrenilabrinae</taxon>
        <taxon>Haplochromini</taxon>
        <taxon>Pundamilia</taxon>
    </lineage>
</organism>
<reference evidence="4" key="1">
    <citation type="submission" date="2025-08" db="UniProtKB">
        <authorList>
            <consortium name="RefSeq"/>
        </authorList>
    </citation>
    <scope>IDENTIFICATION</scope>
</reference>
<feature type="compositionally biased region" description="Polar residues" evidence="1">
    <location>
        <begin position="1689"/>
        <end position="1717"/>
    </location>
</feature>
<feature type="compositionally biased region" description="Polar residues" evidence="1">
    <location>
        <begin position="2211"/>
        <end position="2229"/>
    </location>
</feature>
<dbReference type="RefSeq" id="XP_013768208.1">
    <property type="nucleotide sequence ID" value="XM_013912754.1"/>
</dbReference>
<dbReference type="PANTHER" id="PTHR15690:SF0">
    <property type="entry name" value="NUCLEAR RECEPTOR COACTIVATOR 6"/>
    <property type="match status" value="1"/>
</dbReference>
<feature type="compositionally biased region" description="Basic and acidic residues" evidence="1">
    <location>
        <begin position="1627"/>
        <end position="1643"/>
    </location>
</feature>
<feature type="compositionally biased region" description="Polar residues" evidence="1">
    <location>
        <begin position="535"/>
        <end position="559"/>
    </location>
</feature>
<feature type="compositionally biased region" description="Low complexity" evidence="1">
    <location>
        <begin position="436"/>
        <end position="449"/>
    </location>
</feature>
<feature type="region of interest" description="Disordered" evidence="1">
    <location>
        <begin position="1195"/>
        <end position="1519"/>
    </location>
</feature>
<feature type="region of interest" description="Disordered" evidence="1">
    <location>
        <begin position="519"/>
        <end position="593"/>
    </location>
</feature>
<feature type="compositionally biased region" description="Low complexity" evidence="1">
    <location>
        <begin position="638"/>
        <end position="652"/>
    </location>
</feature>
<feature type="compositionally biased region" description="Polar residues" evidence="1">
    <location>
        <begin position="1494"/>
        <end position="1512"/>
    </location>
</feature>
<feature type="compositionally biased region" description="Polar residues" evidence="1">
    <location>
        <begin position="1937"/>
        <end position="1947"/>
    </location>
</feature>
<feature type="region of interest" description="Disordered" evidence="1">
    <location>
        <begin position="283"/>
        <end position="480"/>
    </location>
</feature>
<dbReference type="GeneID" id="102199197"/>
<accession>A0A9Y6M5P9</accession>
<feature type="region of interest" description="Disordered" evidence="1">
    <location>
        <begin position="1"/>
        <end position="64"/>
    </location>
</feature>
<feature type="domain" description="Nuclear receptor coactivator 6 TRADD-N" evidence="2">
    <location>
        <begin position="68"/>
        <end position="206"/>
    </location>
</feature>
<feature type="region of interest" description="Disordered" evidence="1">
    <location>
        <begin position="628"/>
        <end position="661"/>
    </location>
</feature>
<evidence type="ECO:0000313" key="3">
    <source>
        <dbReference type="Proteomes" id="UP000695023"/>
    </source>
</evidence>
<feature type="region of interest" description="Disordered" evidence="1">
    <location>
        <begin position="1624"/>
        <end position="1736"/>
    </location>
</feature>
<feature type="region of interest" description="Disordered" evidence="1">
    <location>
        <begin position="206"/>
        <end position="268"/>
    </location>
</feature>
<feature type="compositionally biased region" description="Gly residues" evidence="1">
    <location>
        <begin position="940"/>
        <end position="951"/>
    </location>
</feature>
<dbReference type="InterPro" id="IPR032715">
    <property type="entry name" value="NCOA6_TRADD-N"/>
</dbReference>